<dbReference type="Proteomes" id="UP000236752">
    <property type="component" value="Unassembled WGS sequence"/>
</dbReference>
<accession>A0A1H5SSZ6</accession>
<dbReference type="RefSeq" id="WP_146064497.1">
    <property type="nucleotide sequence ID" value="NZ_FNUZ01000001.1"/>
</dbReference>
<evidence type="ECO:0000313" key="2">
    <source>
        <dbReference type="Proteomes" id="UP000236752"/>
    </source>
</evidence>
<evidence type="ECO:0000313" key="1">
    <source>
        <dbReference type="EMBL" id="SEF53570.1"/>
    </source>
</evidence>
<name>A0A1H5SSZ6_9RHOB</name>
<organism evidence="1 2">
    <name type="scientific">Thalassococcus halodurans</name>
    <dbReference type="NCBI Taxonomy" id="373675"/>
    <lineage>
        <taxon>Bacteria</taxon>
        <taxon>Pseudomonadati</taxon>
        <taxon>Pseudomonadota</taxon>
        <taxon>Alphaproteobacteria</taxon>
        <taxon>Rhodobacterales</taxon>
        <taxon>Roseobacteraceae</taxon>
        <taxon>Thalassococcus</taxon>
    </lineage>
</organism>
<reference evidence="1 2" key="1">
    <citation type="submission" date="2016-10" db="EMBL/GenBank/DDBJ databases">
        <authorList>
            <person name="de Groot N.N."/>
        </authorList>
    </citation>
    <scope>NUCLEOTIDE SEQUENCE [LARGE SCALE GENOMIC DNA]</scope>
    <source>
        <strain evidence="1 2">DSM 26915</strain>
    </source>
</reference>
<keyword evidence="2" id="KW-1185">Reference proteome</keyword>
<dbReference type="AlphaFoldDB" id="A0A1H5SSZ6"/>
<proteinExistence type="predicted"/>
<protein>
    <recommendedName>
        <fullName evidence="3">Transferrin-binding protein B C-lobe/N-lobe beta barrel domain-containing protein</fullName>
    </recommendedName>
</protein>
<evidence type="ECO:0008006" key="3">
    <source>
        <dbReference type="Google" id="ProtNLM"/>
    </source>
</evidence>
<sequence length="237" mass="23875">MKNSTTALLFGAFSLAACGGGGGGGGGVVTPDPEFGENLPAQFDSLSASVNNPVDETDLAEETALTGTAIMSGNVYVPTDADAVNIIVGDMSGTFFFDSNTLTASATNFNEYETAVDLDADDNPIVGTEEATLLYSFDGTVSGTGSVNRGAGSQGNTTFTIPLAGTLTGTRTFETGGEAGFSAAVDVTGEGAFFQQGTVLLANGVLTSGTIVFDVDGQATDLVIDVADLNTLILMGE</sequence>
<dbReference type="PROSITE" id="PS51257">
    <property type="entry name" value="PROKAR_LIPOPROTEIN"/>
    <property type="match status" value="1"/>
</dbReference>
<dbReference type="EMBL" id="FNUZ01000001">
    <property type="protein sequence ID" value="SEF53570.1"/>
    <property type="molecule type" value="Genomic_DNA"/>
</dbReference>
<gene>
    <name evidence="1" type="ORF">SAMN04488045_0359</name>
</gene>